<feature type="region of interest" description="Disordered" evidence="1">
    <location>
        <begin position="1"/>
        <end position="101"/>
    </location>
</feature>
<gene>
    <name evidence="2" type="ORF">B0H64DRAFT_54865</name>
</gene>
<feature type="compositionally biased region" description="Basic and acidic residues" evidence="1">
    <location>
        <begin position="23"/>
        <end position="59"/>
    </location>
</feature>
<sequence>MKRPLSPSPASDLAEQPVKKTVRTHEENRERAYIAASRRADRPLGQRMESARKASDCHKLRTGKGLKVTAQAVMGDEQYESEEEEQKPRRSSCPVGIPSKPPIDNYDAVDALFARAFPGIQLNADRVAAQEGQQHQQPSRPHPHSHRRNYSDPFSPAVGGGYAPHFQQHAPVLAPMLGPAQVHAHTPAHPPSPISSIASASPAGSVPYPPPPSAHGADGFHTGLRTPHSMSPPEVRGQSPHMAAGMVAAAAAAYGGNGSEGQELYFSYNVNHNGANLNGGNFDGGHLDDEDVLERDLRELRGLCNIGNGGGVDELCRFLNQSLPSTLEEFRFPAFEPAQAPAYTPAQHPSDGLSLIDPDIFRYGLELVWVGVGMVYENGVERVTV</sequence>
<keyword evidence="3" id="KW-1185">Reference proteome</keyword>
<evidence type="ECO:0000313" key="2">
    <source>
        <dbReference type="EMBL" id="KAK3290724.1"/>
    </source>
</evidence>
<reference evidence="2" key="2">
    <citation type="submission" date="2023-06" db="EMBL/GenBank/DDBJ databases">
        <authorList>
            <consortium name="Lawrence Berkeley National Laboratory"/>
            <person name="Haridas S."/>
            <person name="Hensen N."/>
            <person name="Bonometti L."/>
            <person name="Westerberg I."/>
            <person name="Brannstrom I.O."/>
            <person name="Guillou S."/>
            <person name="Cros-Aarteil S."/>
            <person name="Calhoun S."/>
            <person name="Kuo A."/>
            <person name="Mondo S."/>
            <person name="Pangilinan J."/>
            <person name="Riley R."/>
            <person name="Labutti K."/>
            <person name="Andreopoulos B."/>
            <person name="Lipzen A."/>
            <person name="Chen C."/>
            <person name="Yanf M."/>
            <person name="Daum C."/>
            <person name="Ng V."/>
            <person name="Clum A."/>
            <person name="Steindorff A."/>
            <person name="Ohm R."/>
            <person name="Martin F."/>
            <person name="Silar P."/>
            <person name="Natvig D."/>
            <person name="Lalanne C."/>
            <person name="Gautier V."/>
            <person name="Ament-Velasquez S.L."/>
            <person name="Kruys A."/>
            <person name="Hutchinson M.I."/>
            <person name="Powell A.J."/>
            <person name="Barry K."/>
            <person name="Miller A.N."/>
            <person name="Grigoriev I.V."/>
            <person name="Debuchy R."/>
            <person name="Gladieux P."/>
            <person name="Thoren M.H."/>
            <person name="Johannesson H."/>
        </authorList>
    </citation>
    <scope>NUCLEOTIDE SEQUENCE</scope>
    <source>
        <strain evidence="2">CBS 168.71</strain>
    </source>
</reference>
<dbReference type="Proteomes" id="UP001278766">
    <property type="component" value="Unassembled WGS sequence"/>
</dbReference>
<organism evidence="2 3">
    <name type="scientific">Chaetomium fimeti</name>
    <dbReference type="NCBI Taxonomy" id="1854472"/>
    <lineage>
        <taxon>Eukaryota</taxon>
        <taxon>Fungi</taxon>
        <taxon>Dikarya</taxon>
        <taxon>Ascomycota</taxon>
        <taxon>Pezizomycotina</taxon>
        <taxon>Sordariomycetes</taxon>
        <taxon>Sordariomycetidae</taxon>
        <taxon>Sordariales</taxon>
        <taxon>Chaetomiaceae</taxon>
        <taxon>Chaetomium</taxon>
    </lineage>
</organism>
<dbReference type="AlphaFoldDB" id="A0AAE0H677"/>
<dbReference type="EMBL" id="JAUEPN010000012">
    <property type="protein sequence ID" value="KAK3290724.1"/>
    <property type="molecule type" value="Genomic_DNA"/>
</dbReference>
<protein>
    <submittedName>
        <fullName evidence="2">Uncharacterized protein</fullName>
    </submittedName>
</protein>
<accession>A0AAE0H677</accession>
<feature type="region of interest" description="Disordered" evidence="1">
    <location>
        <begin position="128"/>
        <end position="165"/>
    </location>
</feature>
<comment type="caution">
    <text evidence="2">The sequence shown here is derived from an EMBL/GenBank/DDBJ whole genome shotgun (WGS) entry which is preliminary data.</text>
</comment>
<evidence type="ECO:0000313" key="3">
    <source>
        <dbReference type="Proteomes" id="UP001278766"/>
    </source>
</evidence>
<evidence type="ECO:0000256" key="1">
    <source>
        <dbReference type="SAM" id="MobiDB-lite"/>
    </source>
</evidence>
<name>A0AAE0H677_9PEZI</name>
<proteinExistence type="predicted"/>
<dbReference type="GeneID" id="87845368"/>
<feature type="compositionally biased region" description="Low complexity" evidence="1">
    <location>
        <begin position="194"/>
        <end position="206"/>
    </location>
</feature>
<feature type="region of interest" description="Disordered" evidence="1">
    <location>
        <begin position="182"/>
        <end position="239"/>
    </location>
</feature>
<reference evidence="2" key="1">
    <citation type="journal article" date="2023" name="Mol. Phylogenet. Evol.">
        <title>Genome-scale phylogeny and comparative genomics of the fungal order Sordariales.</title>
        <authorList>
            <person name="Hensen N."/>
            <person name="Bonometti L."/>
            <person name="Westerberg I."/>
            <person name="Brannstrom I.O."/>
            <person name="Guillou S."/>
            <person name="Cros-Aarteil S."/>
            <person name="Calhoun S."/>
            <person name="Haridas S."/>
            <person name="Kuo A."/>
            <person name="Mondo S."/>
            <person name="Pangilinan J."/>
            <person name="Riley R."/>
            <person name="LaButti K."/>
            <person name="Andreopoulos B."/>
            <person name="Lipzen A."/>
            <person name="Chen C."/>
            <person name="Yan M."/>
            <person name="Daum C."/>
            <person name="Ng V."/>
            <person name="Clum A."/>
            <person name="Steindorff A."/>
            <person name="Ohm R.A."/>
            <person name="Martin F."/>
            <person name="Silar P."/>
            <person name="Natvig D.O."/>
            <person name="Lalanne C."/>
            <person name="Gautier V."/>
            <person name="Ament-Velasquez S.L."/>
            <person name="Kruys A."/>
            <person name="Hutchinson M.I."/>
            <person name="Powell A.J."/>
            <person name="Barry K."/>
            <person name="Miller A.N."/>
            <person name="Grigoriev I.V."/>
            <person name="Debuchy R."/>
            <person name="Gladieux P."/>
            <person name="Hiltunen Thoren M."/>
            <person name="Johannesson H."/>
        </authorList>
    </citation>
    <scope>NUCLEOTIDE SEQUENCE</scope>
    <source>
        <strain evidence="2">CBS 168.71</strain>
    </source>
</reference>
<dbReference type="RefSeq" id="XP_062654238.1">
    <property type="nucleotide sequence ID" value="XM_062808420.1"/>
</dbReference>